<dbReference type="EMBL" id="KN839922">
    <property type="protein sequence ID" value="KIJ58613.1"/>
    <property type="molecule type" value="Genomic_DNA"/>
</dbReference>
<evidence type="ECO:0000313" key="2">
    <source>
        <dbReference type="Proteomes" id="UP000053820"/>
    </source>
</evidence>
<name>A0A0C9VYY7_9AGAM</name>
<evidence type="ECO:0000313" key="1">
    <source>
        <dbReference type="EMBL" id="KIJ58613.1"/>
    </source>
</evidence>
<proteinExistence type="predicted"/>
<dbReference type="Proteomes" id="UP000053820">
    <property type="component" value="Unassembled WGS sequence"/>
</dbReference>
<accession>A0A0C9VYY7</accession>
<dbReference type="AlphaFoldDB" id="A0A0C9VYY7"/>
<organism evidence="1 2">
    <name type="scientific">Hydnomerulius pinastri MD-312</name>
    <dbReference type="NCBI Taxonomy" id="994086"/>
    <lineage>
        <taxon>Eukaryota</taxon>
        <taxon>Fungi</taxon>
        <taxon>Dikarya</taxon>
        <taxon>Basidiomycota</taxon>
        <taxon>Agaricomycotina</taxon>
        <taxon>Agaricomycetes</taxon>
        <taxon>Agaricomycetidae</taxon>
        <taxon>Boletales</taxon>
        <taxon>Boletales incertae sedis</taxon>
        <taxon>Leucogyrophana</taxon>
    </lineage>
</organism>
<reference evidence="1 2" key="1">
    <citation type="submission" date="2014-04" db="EMBL/GenBank/DDBJ databases">
        <title>Evolutionary Origins and Diversification of the Mycorrhizal Mutualists.</title>
        <authorList>
            <consortium name="DOE Joint Genome Institute"/>
            <consortium name="Mycorrhizal Genomics Consortium"/>
            <person name="Kohler A."/>
            <person name="Kuo A."/>
            <person name="Nagy L.G."/>
            <person name="Floudas D."/>
            <person name="Copeland A."/>
            <person name="Barry K.W."/>
            <person name="Cichocki N."/>
            <person name="Veneault-Fourrey C."/>
            <person name="LaButti K."/>
            <person name="Lindquist E.A."/>
            <person name="Lipzen A."/>
            <person name="Lundell T."/>
            <person name="Morin E."/>
            <person name="Murat C."/>
            <person name="Riley R."/>
            <person name="Ohm R."/>
            <person name="Sun H."/>
            <person name="Tunlid A."/>
            <person name="Henrissat B."/>
            <person name="Grigoriev I.V."/>
            <person name="Hibbett D.S."/>
            <person name="Martin F."/>
        </authorList>
    </citation>
    <scope>NUCLEOTIDE SEQUENCE [LARGE SCALE GENOMIC DNA]</scope>
    <source>
        <strain evidence="1 2">MD-312</strain>
    </source>
</reference>
<gene>
    <name evidence="1" type="ORF">HYDPIDRAFT_119391</name>
</gene>
<sequence>MSTVYPVVRNNPLPNSHHLLLRLLIRALGDPHERLEGARGGENSRWPSDVERKIRGEAEGCDESRVGIAEFAVVVVISTRSWLS</sequence>
<protein>
    <submittedName>
        <fullName evidence="1">Uncharacterized protein</fullName>
    </submittedName>
</protein>
<dbReference type="HOGENOM" id="CLU_2527746_0_0_1"/>
<keyword evidence="2" id="KW-1185">Reference proteome</keyword>